<dbReference type="Gene3D" id="3.90.980.20">
    <property type="match status" value="1"/>
</dbReference>
<organism evidence="6 7">
    <name type="scientific">Clavelina lepadiformis</name>
    <name type="common">Light-bulb sea squirt</name>
    <name type="synonym">Ascidia lepadiformis</name>
    <dbReference type="NCBI Taxonomy" id="159417"/>
    <lineage>
        <taxon>Eukaryota</taxon>
        <taxon>Metazoa</taxon>
        <taxon>Chordata</taxon>
        <taxon>Tunicata</taxon>
        <taxon>Ascidiacea</taxon>
        <taxon>Aplousobranchia</taxon>
        <taxon>Clavelinidae</taxon>
        <taxon>Clavelina</taxon>
    </lineage>
</organism>
<feature type="region of interest" description="Disordered" evidence="4">
    <location>
        <begin position="224"/>
        <end position="270"/>
    </location>
</feature>
<evidence type="ECO:0000259" key="5">
    <source>
        <dbReference type="PROSITE" id="PS51186"/>
    </source>
</evidence>
<dbReference type="InterPro" id="IPR000182">
    <property type="entry name" value="GNAT_dom"/>
</dbReference>
<dbReference type="InterPro" id="IPR011011">
    <property type="entry name" value="Znf_FYVE_PHD"/>
</dbReference>
<sequence>MSDVEQVDVTTTEEDLSTSANLSTCAYCGCQKDGVLIFYCNHCHRWVHTSCLHAGPPSSLLADNYYTFKCVSCSSDGKESFERMKLTWVQVVSVALYNLAQTCLGKQGYFKWKEDICLFIDKNWDIFFGDRPQKAQWSCTVGSILSTGNPHRFLSGYGMFKDAGWWRLTDPTQAPEYSPGTPIVPKPHVTSAKKRRSHFGFRSSARKRSQLNLTQQAAENKAKQALVKENISDDGRIDSPLSSTITENSIPSPASSYSSDSKSSGRKEPRLDPILPLVAISDDESEAENLLDNGVKRKQAKEASEPNADFRDSKVIVTDKDFEKSNTAKEKSRDENNSKNKLIVTQPQESVVKMMSLYEEQKLLKKLLSLPSTDANLDARRLKRKLLLRRKKRELGQPVFNFDDTVRQLCAKEKNAAFDPISNDTLVSALPHATSQGYRILDRFLSSDSKVYQAEECDKTFRQKLIGSDENKSDMQMLVSPYTQRMLKPFIRRDFETKPTKLKVLEEIISRYNRNDLSWKPSPSFPIDYCYVRPRHIPAINAMCRHFFWPGVDLSESLQYPDFSVVALYKKMVIGFGFLVPDISFNQSYLSFLLVHPDWQRAGIGTFMLYHLIQTCLGKDITLHVSASNSAMLLYQRFGFKPERFEADFYDKYMPPDTIECTHAFFMRLRR</sequence>
<reference evidence="6 7" key="1">
    <citation type="submission" date="2024-02" db="EMBL/GenBank/DDBJ databases">
        <authorList>
            <person name="Daric V."/>
            <person name="Darras S."/>
        </authorList>
    </citation>
    <scope>NUCLEOTIDE SEQUENCE [LARGE SCALE GENOMIC DNA]</scope>
</reference>
<dbReference type="CDD" id="cd04301">
    <property type="entry name" value="NAT_SF"/>
    <property type="match status" value="1"/>
</dbReference>
<evidence type="ECO:0000256" key="2">
    <source>
        <dbReference type="ARBA" id="ARBA00022771"/>
    </source>
</evidence>
<protein>
    <recommendedName>
        <fullName evidence="5">N-acetyltransferase domain-containing protein</fullName>
    </recommendedName>
</protein>
<evidence type="ECO:0000256" key="3">
    <source>
        <dbReference type="ARBA" id="ARBA00022833"/>
    </source>
</evidence>
<evidence type="ECO:0000313" key="6">
    <source>
        <dbReference type="EMBL" id="CAK8676009.1"/>
    </source>
</evidence>
<dbReference type="Proteomes" id="UP001642483">
    <property type="component" value="Unassembled WGS sequence"/>
</dbReference>
<dbReference type="SUPFAM" id="SSF55729">
    <property type="entry name" value="Acyl-CoA N-acyltransferases (Nat)"/>
    <property type="match status" value="1"/>
</dbReference>
<keyword evidence="1" id="KW-0479">Metal-binding</keyword>
<dbReference type="SUPFAM" id="SSF57903">
    <property type="entry name" value="FYVE/PHD zinc finger"/>
    <property type="match status" value="1"/>
</dbReference>
<dbReference type="InterPro" id="IPR001965">
    <property type="entry name" value="Znf_PHD"/>
</dbReference>
<dbReference type="PANTHER" id="PTHR20916:SF26">
    <property type="entry name" value="CYSTEINE-RICH PROTEIN 2-BINDING PROTEIN"/>
    <property type="match status" value="1"/>
</dbReference>
<dbReference type="SMART" id="SM00249">
    <property type="entry name" value="PHD"/>
    <property type="match status" value="1"/>
</dbReference>
<dbReference type="PROSITE" id="PS51186">
    <property type="entry name" value="GNAT"/>
    <property type="match status" value="1"/>
</dbReference>
<dbReference type="EMBL" id="CAWYQH010000024">
    <property type="protein sequence ID" value="CAK8676009.1"/>
    <property type="molecule type" value="Genomic_DNA"/>
</dbReference>
<keyword evidence="2" id="KW-0863">Zinc-finger</keyword>
<feature type="compositionally biased region" description="Basic and acidic residues" evidence="4">
    <location>
        <begin position="300"/>
        <end position="316"/>
    </location>
</feature>
<feature type="region of interest" description="Disordered" evidence="4">
    <location>
        <begin position="321"/>
        <end position="340"/>
    </location>
</feature>
<dbReference type="PANTHER" id="PTHR20916">
    <property type="entry name" value="CYSTEINE AND GLYCINE-RICH PROTEIN 2 BINDING PROTEIN"/>
    <property type="match status" value="1"/>
</dbReference>
<feature type="compositionally biased region" description="Basic and acidic residues" evidence="4">
    <location>
        <begin position="321"/>
        <end position="338"/>
    </location>
</feature>
<feature type="domain" description="N-acetyltransferase" evidence="5">
    <location>
        <begin position="527"/>
        <end position="671"/>
    </location>
</feature>
<gene>
    <name evidence="6" type="ORF">CVLEPA_LOCUS5520</name>
</gene>
<name>A0ABP0FC48_CLALP</name>
<evidence type="ECO:0000313" key="7">
    <source>
        <dbReference type="Proteomes" id="UP001642483"/>
    </source>
</evidence>
<dbReference type="InterPro" id="IPR016181">
    <property type="entry name" value="Acyl_CoA_acyltransferase"/>
</dbReference>
<feature type="region of interest" description="Disordered" evidence="4">
    <location>
        <begin position="176"/>
        <end position="210"/>
    </location>
</feature>
<evidence type="ECO:0000256" key="4">
    <source>
        <dbReference type="SAM" id="MobiDB-lite"/>
    </source>
</evidence>
<evidence type="ECO:0000256" key="1">
    <source>
        <dbReference type="ARBA" id="ARBA00022723"/>
    </source>
</evidence>
<dbReference type="Pfam" id="PF13673">
    <property type="entry name" value="Acetyltransf_10"/>
    <property type="match status" value="1"/>
</dbReference>
<feature type="compositionally biased region" description="Low complexity" evidence="4">
    <location>
        <begin position="249"/>
        <end position="262"/>
    </location>
</feature>
<dbReference type="CDD" id="cd15489">
    <property type="entry name" value="PHD_SF"/>
    <property type="match status" value="1"/>
</dbReference>
<dbReference type="InterPro" id="IPR019786">
    <property type="entry name" value="Zinc_finger_PHD-type_CS"/>
</dbReference>
<keyword evidence="3" id="KW-0862">Zinc</keyword>
<feature type="region of interest" description="Disordered" evidence="4">
    <location>
        <begin position="292"/>
        <end position="316"/>
    </location>
</feature>
<dbReference type="Gene3D" id="3.40.630.30">
    <property type="match status" value="1"/>
</dbReference>
<dbReference type="PROSITE" id="PS01359">
    <property type="entry name" value="ZF_PHD_1"/>
    <property type="match status" value="1"/>
</dbReference>
<feature type="compositionally biased region" description="Basic residues" evidence="4">
    <location>
        <begin position="191"/>
        <end position="209"/>
    </location>
</feature>
<comment type="caution">
    <text evidence="6">The sequence shown here is derived from an EMBL/GenBank/DDBJ whole genome shotgun (WGS) entry which is preliminary data.</text>
</comment>
<accession>A0ABP0FC48</accession>
<keyword evidence="7" id="KW-1185">Reference proteome</keyword>
<proteinExistence type="predicted"/>